<reference evidence="2 3" key="1">
    <citation type="submission" date="2015-07" db="EMBL/GenBank/DDBJ databases">
        <title>Comparative genomics of the Sigatoka disease complex on banana suggests a link between parallel evolutionary changes in Pseudocercospora fijiensis and Pseudocercospora eumusae and increased virulence on the banana host.</title>
        <authorList>
            <person name="Chang T.-C."/>
            <person name="Salvucci A."/>
            <person name="Crous P.W."/>
            <person name="Stergiopoulos I."/>
        </authorList>
    </citation>
    <scope>NUCLEOTIDE SEQUENCE [LARGE SCALE GENOMIC DNA]</scope>
    <source>
        <strain evidence="2 3">CBS 114824</strain>
    </source>
</reference>
<accession>A0A139HW32</accession>
<protein>
    <submittedName>
        <fullName evidence="2">Uncharacterized protein</fullName>
    </submittedName>
</protein>
<feature type="compositionally biased region" description="Basic and acidic residues" evidence="1">
    <location>
        <begin position="41"/>
        <end position="50"/>
    </location>
</feature>
<proteinExistence type="predicted"/>
<feature type="region of interest" description="Disordered" evidence="1">
    <location>
        <begin position="28"/>
        <end position="50"/>
    </location>
</feature>
<dbReference type="InterPro" id="IPR001646">
    <property type="entry name" value="5peptide_repeat"/>
</dbReference>
<comment type="caution">
    <text evidence="2">The sequence shown here is derived from an EMBL/GenBank/DDBJ whole genome shotgun (WGS) entry which is preliminary data.</text>
</comment>
<name>A0A139HW32_9PEZI</name>
<evidence type="ECO:0000313" key="3">
    <source>
        <dbReference type="Proteomes" id="UP000070133"/>
    </source>
</evidence>
<gene>
    <name evidence="2" type="ORF">AC578_8507</name>
</gene>
<dbReference type="SUPFAM" id="SSF141571">
    <property type="entry name" value="Pentapeptide repeat-like"/>
    <property type="match status" value="1"/>
</dbReference>
<organism evidence="2 3">
    <name type="scientific">Pseudocercospora eumusae</name>
    <dbReference type="NCBI Taxonomy" id="321146"/>
    <lineage>
        <taxon>Eukaryota</taxon>
        <taxon>Fungi</taxon>
        <taxon>Dikarya</taxon>
        <taxon>Ascomycota</taxon>
        <taxon>Pezizomycotina</taxon>
        <taxon>Dothideomycetes</taxon>
        <taxon>Dothideomycetidae</taxon>
        <taxon>Mycosphaerellales</taxon>
        <taxon>Mycosphaerellaceae</taxon>
        <taxon>Pseudocercospora</taxon>
    </lineage>
</organism>
<dbReference type="EMBL" id="LFZN01000005">
    <property type="protein sequence ID" value="KXT06646.1"/>
    <property type="molecule type" value="Genomic_DNA"/>
</dbReference>
<dbReference type="Proteomes" id="UP000070133">
    <property type="component" value="Unassembled WGS sequence"/>
</dbReference>
<dbReference type="Pfam" id="PF13599">
    <property type="entry name" value="Pentapeptide_4"/>
    <property type="match status" value="1"/>
</dbReference>
<dbReference type="OrthoDB" id="3629854at2759"/>
<evidence type="ECO:0000256" key="1">
    <source>
        <dbReference type="SAM" id="MobiDB-lite"/>
    </source>
</evidence>
<dbReference type="Gene3D" id="2.160.20.80">
    <property type="entry name" value="E3 ubiquitin-protein ligase SopA"/>
    <property type="match status" value="1"/>
</dbReference>
<dbReference type="AlphaFoldDB" id="A0A139HW32"/>
<sequence length="490" mass="56374">MSTPLHALQAIAAALRLCRQCESRITGQNATTPPATPAPHNADDDQEERRPVNDIAYQRCTLTNVRIADCDMQAFAARNCDFENVTFRSCDFSNVAFDGVKLKNVTFYEVDFQNVRLKDVALSDATWTGEGLRNALLSGNAFEHVSDTTIAVALRMKSETRLSRTMWFEPRTAPHESFHDGDDCGRKCISIIAKPQVGIFEALRVRSKIMGYLFPCPRRMNGSTMVMADRPARDLFGTWETSQTQYTVKSRFNFGTPMQTYHGWCRLRVNGVKQGDAPLNFCLALLLTSRQFYQLAVPYIYDRGFTFESAERCLAFLHDHQKVEHQLSGIQLKYTSQTNPAAWRRLFNVIVHERRDIKEFVLKIGADFWDTEQSRRPAQEAVSWRGWTNGWTLEHTLDGQRTFLQHVARLPGRRLSTARVPTRAEDVRFFLRIAGSQGIPDREAFVDELQFRLRQMMLKSPELDKQERRNCCQTKRLEDCCYWKRPASDK</sequence>
<keyword evidence="3" id="KW-1185">Reference proteome</keyword>
<evidence type="ECO:0000313" key="2">
    <source>
        <dbReference type="EMBL" id="KXT06646.1"/>
    </source>
</evidence>